<name>A0ABP8DYD7_9MICO</name>
<organism evidence="2 3">
    <name type="scientific">Frondihabitans peucedani</name>
    <dbReference type="NCBI Taxonomy" id="598626"/>
    <lineage>
        <taxon>Bacteria</taxon>
        <taxon>Bacillati</taxon>
        <taxon>Actinomycetota</taxon>
        <taxon>Actinomycetes</taxon>
        <taxon>Micrococcales</taxon>
        <taxon>Microbacteriaceae</taxon>
        <taxon>Frondihabitans</taxon>
    </lineage>
</organism>
<dbReference type="InterPro" id="IPR011990">
    <property type="entry name" value="TPR-like_helical_dom_sf"/>
</dbReference>
<keyword evidence="3" id="KW-1185">Reference proteome</keyword>
<dbReference type="Proteomes" id="UP001501594">
    <property type="component" value="Unassembled WGS sequence"/>
</dbReference>
<proteinExistence type="predicted"/>
<gene>
    <name evidence="2" type="ORF">GCM10022256_04500</name>
</gene>
<comment type="caution">
    <text evidence="2">The sequence shown here is derived from an EMBL/GenBank/DDBJ whole genome shotgun (WGS) entry which is preliminary data.</text>
</comment>
<dbReference type="Pfam" id="PF12688">
    <property type="entry name" value="TPR_5"/>
    <property type="match status" value="1"/>
</dbReference>
<reference evidence="3" key="1">
    <citation type="journal article" date="2019" name="Int. J. Syst. Evol. Microbiol.">
        <title>The Global Catalogue of Microorganisms (GCM) 10K type strain sequencing project: providing services to taxonomists for standard genome sequencing and annotation.</title>
        <authorList>
            <consortium name="The Broad Institute Genomics Platform"/>
            <consortium name="The Broad Institute Genome Sequencing Center for Infectious Disease"/>
            <person name="Wu L."/>
            <person name="Ma J."/>
        </authorList>
    </citation>
    <scope>NUCLEOTIDE SEQUENCE [LARGE SCALE GENOMIC DNA]</scope>
    <source>
        <strain evidence="3">JCM 17442</strain>
    </source>
</reference>
<evidence type="ECO:0000313" key="2">
    <source>
        <dbReference type="EMBL" id="GAA4264838.1"/>
    </source>
</evidence>
<dbReference type="InterPro" id="IPR041656">
    <property type="entry name" value="TPR_5"/>
</dbReference>
<dbReference type="Gene3D" id="1.25.40.10">
    <property type="entry name" value="Tetratricopeptide repeat domain"/>
    <property type="match status" value="1"/>
</dbReference>
<dbReference type="SUPFAM" id="SSF48452">
    <property type="entry name" value="TPR-like"/>
    <property type="match status" value="1"/>
</dbReference>
<sequence length="172" mass="18555">MTRALDDELDRIFAARDRDDMAPTIAALLPLAERHPDDARVLYELGGAYDTAGEEATAVGLYERALDGGLSGDLRQRCLLQYGSTLRNLGRIDESLAVFERARAEFPASLALGAFESLSLHAGGRADAALANVLRLLADHVDDQGLDRYRPALRGNADYLDSLDGGTELPSP</sequence>
<protein>
    <recommendedName>
        <fullName evidence="1">Tetratrico peptide repeat group 5 domain-containing protein</fullName>
    </recommendedName>
</protein>
<dbReference type="RefSeq" id="WP_344793413.1">
    <property type="nucleotide sequence ID" value="NZ_BAABAU010000001.1"/>
</dbReference>
<accession>A0ABP8DYD7</accession>
<dbReference type="EMBL" id="BAABAU010000001">
    <property type="protein sequence ID" value="GAA4264838.1"/>
    <property type="molecule type" value="Genomic_DNA"/>
</dbReference>
<evidence type="ECO:0000259" key="1">
    <source>
        <dbReference type="Pfam" id="PF12688"/>
    </source>
</evidence>
<feature type="domain" description="Tetratrico peptide repeat group 5" evidence="1">
    <location>
        <begin position="41"/>
        <end position="155"/>
    </location>
</feature>
<evidence type="ECO:0000313" key="3">
    <source>
        <dbReference type="Proteomes" id="UP001501594"/>
    </source>
</evidence>